<dbReference type="EMBL" id="MBTG01000025">
    <property type="protein sequence ID" value="OPH52963.1"/>
    <property type="molecule type" value="Genomic_DNA"/>
</dbReference>
<comment type="caution">
    <text evidence="3">The sequence shown here is derived from an EMBL/GenBank/DDBJ whole genome shotgun (WGS) entry which is preliminary data.</text>
</comment>
<dbReference type="InterPro" id="IPR036582">
    <property type="entry name" value="Mao_N_sf"/>
</dbReference>
<evidence type="ECO:0000256" key="1">
    <source>
        <dbReference type="ARBA" id="ARBA00022729"/>
    </source>
</evidence>
<dbReference type="AlphaFoldDB" id="A0A1V4HEL1"/>
<feature type="domain" description="Copper amine oxidase-like N-terminal" evidence="2">
    <location>
        <begin position="35"/>
        <end position="92"/>
    </location>
</feature>
<evidence type="ECO:0000313" key="4">
    <source>
        <dbReference type="Proteomes" id="UP000190626"/>
    </source>
</evidence>
<proteinExistence type="predicted"/>
<protein>
    <recommendedName>
        <fullName evidence="2">Copper amine oxidase-like N-terminal domain-containing protein</fullName>
    </recommendedName>
</protein>
<keyword evidence="4" id="KW-1185">Reference proteome</keyword>
<gene>
    <name evidence="3" type="ORF">BC351_32400</name>
</gene>
<dbReference type="Gene3D" id="2.60.40.1240">
    <property type="match status" value="1"/>
</dbReference>
<dbReference type="InterPro" id="IPR012854">
    <property type="entry name" value="Cu_amine_oxidase-like_N"/>
</dbReference>
<dbReference type="Pfam" id="PF07833">
    <property type="entry name" value="Cu_amine_oxidN1"/>
    <property type="match status" value="1"/>
</dbReference>
<dbReference type="Proteomes" id="UP000190626">
    <property type="component" value="Unassembled WGS sequence"/>
</dbReference>
<keyword evidence="1" id="KW-0732">Signal</keyword>
<organism evidence="3 4">
    <name type="scientific">Paenibacillus ferrarius</name>
    <dbReference type="NCBI Taxonomy" id="1469647"/>
    <lineage>
        <taxon>Bacteria</taxon>
        <taxon>Bacillati</taxon>
        <taxon>Bacillota</taxon>
        <taxon>Bacilli</taxon>
        <taxon>Bacillales</taxon>
        <taxon>Paenibacillaceae</taxon>
        <taxon>Paenibacillus</taxon>
    </lineage>
</organism>
<dbReference type="SUPFAM" id="SSF55383">
    <property type="entry name" value="Copper amine oxidase, domain N"/>
    <property type="match status" value="1"/>
</dbReference>
<reference evidence="4" key="1">
    <citation type="submission" date="2016-07" db="EMBL/GenBank/DDBJ databases">
        <authorList>
            <person name="Florea S."/>
            <person name="Webb J.S."/>
            <person name="Jaromczyk J."/>
            <person name="Schardl C.L."/>
        </authorList>
    </citation>
    <scope>NUCLEOTIDE SEQUENCE [LARGE SCALE GENOMIC DNA]</scope>
    <source>
        <strain evidence="4">CY1</strain>
    </source>
</reference>
<evidence type="ECO:0000259" key="2">
    <source>
        <dbReference type="Pfam" id="PF07833"/>
    </source>
</evidence>
<name>A0A1V4HEL1_9BACL</name>
<accession>A0A1V4HEL1</accession>
<dbReference type="InterPro" id="IPR029050">
    <property type="entry name" value="Immunoprotect_excell_Ig-like"/>
</dbReference>
<dbReference type="STRING" id="1469647.BC351_32400"/>
<evidence type="ECO:0000313" key="3">
    <source>
        <dbReference type="EMBL" id="OPH52963.1"/>
    </source>
</evidence>
<sequence length="238" mass="25769">MYLKKKLLIALGLSGIIAASVAVGAYAASDIKLFVNGKKTTASVEIIDGSSYVPLKFVAEALGQEVRWDEAKREIHIGKEADTSLVGYSRSNPAPVNTTLTFKKESILENYEGEVSIKDVIRGNDAWALIKNTNKFNSPPAEGKEYMLVNATVKITGNQKKDTKVDISSVHFTLVSTQGKDYDAISVVSPAPTINTSLYVGAENTGWFALQVDKKDTSPLITYARANDGTGGVWFKTK</sequence>